<reference evidence="2 3" key="1">
    <citation type="submission" date="2017-02" db="EMBL/GenBank/DDBJ databases">
        <authorList>
            <person name="Peterson S.W."/>
        </authorList>
    </citation>
    <scope>NUCLEOTIDE SEQUENCE [LARGE SCALE GENOMIC DNA]</scope>
    <source>
        <strain evidence="2 3">P15</strain>
    </source>
</reference>
<feature type="chain" id="PRO_5012436930" evidence="1">
    <location>
        <begin position="23"/>
        <end position="207"/>
    </location>
</feature>
<organism evidence="2 3">
    <name type="scientific">Pseudoxanthomonas indica</name>
    <dbReference type="NCBI Taxonomy" id="428993"/>
    <lineage>
        <taxon>Bacteria</taxon>
        <taxon>Pseudomonadati</taxon>
        <taxon>Pseudomonadota</taxon>
        <taxon>Gammaproteobacteria</taxon>
        <taxon>Lysobacterales</taxon>
        <taxon>Lysobacteraceae</taxon>
        <taxon>Pseudoxanthomonas</taxon>
    </lineage>
</organism>
<keyword evidence="3" id="KW-1185">Reference proteome</keyword>
<accession>A0A1T5KCA9</accession>
<evidence type="ECO:0000313" key="2">
    <source>
        <dbReference type="EMBL" id="SKC61250.1"/>
    </source>
</evidence>
<dbReference type="Proteomes" id="UP000190341">
    <property type="component" value="Unassembled WGS sequence"/>
</dbReference>
<protein>
    <submittedName>
        <fullName evidence="2">Uncharacterized protein</fullName>
    </submittedName>
</protein>
<proteinExistence type="predicted"/>
<evidence type="ECO:0000313" key="3">
    <source>
        <dbReference type="Proteomes" id="UP000190341"/>
    </source>
</evidence>
<dbReference type="RefSeq" id="WP_079723861.1">
    <property type="nucleotide sequence ID" value="NZ_BMCL01000002.1"/>
</dbReference>
<name>A0A1T5KCA9_9GAMM</name>
<keyword evidence="1" id="KW-0732">Signal</keyword>
<dbReference type="AlphaFoldDB" id="A0A1T5KCA9"/>
<dbReference type="STRING" id="428993.SAMN06296058_1570"/>
<feature type="signal peptide" evidence="1">
    <location>
        <begin position="1"/>
        <end position="22"/>
    </location>
</feature>
<dbReference type="OrthoDB" id="9987206at2"/>
<sequence>MNRYTSTLLVIAVLFPVAPVSAVEAAPTLGVVFEGLPWGATESQIREVFGSKLSKVQCTDTEKVSQAARPGAFQCDSPIVNDYTIDGITFRAYFNMGGPNDTLNEIRLDRVATVTNDQIKAGEGAEYRFNRVKAELVRRYGEPLGSGKSQKISNESLTVLAEKWVADKTVVSMTDTVIPDKRGQMYLLTVVYTPLDEAIKSQIVPPK</sequence>
<gene>
    <name evidence="2" type="ORF">SAMN06296058_1570</name>
</gene>
<evidence type="ECO:0000256" key="1">
    <source>
        <dbReference type="SAM" id="SignalP"/>
    </source>
</evidence>
<dbReference type="EMBL" id="FUZV01000001">
    <property type="protein sequence ID" value="SKC61250.1"/>
    <property type="molecule type" value="Genomic_DNA"/>
</dbReference>